<dbReference type="InterPro" id="IPR044672">
    <property type="entry name" value="MOCS2A"/>
</dbReference>
<proteinExistence type="inferred from homology"/>
<dbReference type="AlphaFoldDB" id="A0A2U1FLX7"/>
<dbReference type="GO" id="GO:0000166">
    <property type="term" value="F:nucleotide binding"/>
    <property type="evidence" value="ECO:0007669"/>
    <property type="project" value="UniProtKB-KW"/>
</dbReference>
<evidence type="ECO:0000256" key="1">
    <source>
        <dbReference type="ARBA" id="ARBA00022741"/>
    </source>
</evidence>
<organism evidence="4 5">
    <name type="scientific">Actinomycetospora cinnamomea</name>
    <dbReference type="NCBI Taxonomy" id="663609"/>
    <lineage>
        <taxon>Bacteria</taxon>
        <taxon>Bacillati</taxon>
        <taxon>Actinomycetota</taxon>
        <taxon>Actinomycetes</taxon>
        <taxon>Pseudonocardiales</taxon>
        <taxon>Pseudonocardiaceae</taxon>
        <taxon>Actinomycetospora</taxon>
    </lineage>
</organism>
<evidence type="ECO:0000313" key="5">
    <source>
        <dbReference type="Proteomes" id="UP000245639"/>
    </source>
</evidence>
<dbReference type="GO" id="GO:0006777">
    <property type="term" value="P:Mo-molybdopterin cofactor biosynthetic process"/>
    <property type="evidence" value="ECO:0007669"/>
    <property type="project" value="InterPro"/>
</dbReference>
<dbReference type="SUPFAM" id="SSF54285">
    <property type="entry name" value="MoaD/ThiS"/>
    <property type="match status" value="1"/>
</dbReference>
<dbReference type="InterPro" id="IPR012675">
    <property type="entry name" value="Beta-grasp_dom_sf"/>
</dbReference>
<protein>
    <recommendedName>
        <fullName evidence="3">Molybdopterin synthase sulfur carrier subunit</fullName>
    </recommendedName>
</protein>
<comment type="caution">
    <text evidence="4">The sequence shown here is derived from an EMBL/GenBank/DDBJ whole genome shotgun (WGS) entry which is preliminary data.</text>
</comment>
<evidence type="ECO:0000256" key="2">
    <source>
        <dbReference type="ARBA" id="ARBA00024200"/>
    </source>
</evidence>
<dbReference type="GO" id="GO:1990133">
    <property type="term" value="C:molybdopterin adenylyltransferase complex"/>
    <property type="evidence" value="ECO:0007669"/>
    <property type="project" value="TreeGrafter"/>
</dbReference>
<dbReference type="EMBL" id="QEKW01000002">
    <property type="protein sequence ID" value="PVZ13177.1"/>
    <property type="molecule type" value="Genomic_DNA"/>
</dbReference>
<name>A0A2U1FLX7_9PSEU</name>
<dbReference type="PANTHER" id="PTHR33359:SF1">
    <property type="entry name" value="MOLYBDOPTERIN SYNTHASE SULFUR CARRIER SUBUNIT"/>
    <property type="match status" value="1"/>
</dbReference>
<accession>A0A2U1FLX7</accession>
<dbReference type="InterPro" id="IPR016155">
    <property type="entry name" value="Mopterin_synth/thiamin_S_b"/>
</dbReference>
<dbReference type="PANTHER" id="PTHR33359">
    <property type="entry name" value="MOLYBDOPTERIN SYNTHASE SULFUR CARRIER SUBUNIT"/>
    <property type="match status" value="1"/>
</dbReference>
<reference evidence="4 5" key="1">
    <citation type="submission" date="2018-04" db="EMBL/GenBank/DDBJ databases">
        <title>Genomic Encyclopedia of Type Strains, Phase IV (KMG-IV): sequencing the most valuable type-strain genomes for metagenomic binning, comparative biology and taxonomic classification.</title>
        <authorList>
            <person name="Goeker M."/>
        </authorList>
    </citation>
    <scope>NUCLEOTIDE SEQUENCE [LARGE SCALE GENOMIC DNA]</scope>
    <source>
        <strain evidence="4 5">DSM 45771</strain>
    </source>
</reference>
<dbReference type="Gene3D" id="3.10.20.30">
    <property type="match status" value="1"/>
</dbReference>
<sequence>MMTAPTAPTTTPSARTVTVTVRYFAGAKAAAGTRSETVALPAGTTVDDLLAALAADHGEALARVLAAASFLLDEVAVHDRSLVLAEGAVVDVLPPFAGG</sequence>
<keyword evidence="5" id="KW-1185">Reference proteome</keyword>
<keyword evidence="1" id="KW-0547">Nucleotide-binding</keyword>
<evidence type="ECO:0000256" key="3">
    <source>
        <dbReference type="ARBA" id="ARBA00024247"/>
    </source>
</evidence>
<dbReference type="Pfam" id="PF02597">
    <property type="entry name" value="ThiS"/>
    <property type="match status" value="1"/>
</dbReference>
<gene>
    <name evidence="4" type="ORF">C8D89_102327</name>
</gene>
<dbReference type="InterPro" id="IPR003749">
    <property type="entry name" value="ThiS/MoaD-like"/>
</dbReference>
<evidence type="ECO:0000313" key="4">
    <source>
        <dbReference type="EMBL" id="PVZ13177.1"/>
    </source>
</evidence>
<dbReference type="Proteomes" id="UP000245639">
    <property type="component" value="Unassembled WGS sequence"/>
</dbReference>
<comment type="similarity">
    <text evidence="2">Belongs to the MoaD family.</text>
</comment>